<reference evidence="1" key="1">
    <citation type="journal article" date="2010" name="Science">
        <title>Plasticity of animal genome architecture unmasked by rapid evolution of a pelagic tunicate.</title>
        <authorList>
            <person name="Denoeud F."/>
            <person name="Henriet S."/>
            <person name="Mungpakdee S."/>
            <person name="Aury J.M."/>
            <person name="Da Silva C."/>
            <person name="Brinkmann H."/>
            <person name="Mikhaleva J."/>
            <person name="Olsen L.C."/>
            <person name="Jubin C."/>
            <person name="Canestro C."/>
            <person name="Bouquet J.M."/>
            <person name="Danks G."/>
            <person name="Poulain J."/>
            <person name="Campsteijn C."/>
            <person name="Adamski M."/>
            <person name="Cross I."/>
            <person name="Yadetie F."/>
            <person name="Muffato M."/>
            <person name="Louis A."/>
            <person name="Butcher S."/>
            <person name="Tsagkogeorga G."/>
            <person name="Konrad A."/>
            <person name="Singh S."/>
            <person name="Jensen M.F."/>
            <person name="Cong E.H."/>
            <person name="Eikeseth-Otteraa H."/>
            <person name="Noel B."/>
            <person name="Anthouard V."/>
            <person name="Porcel B.M."/>
            <person name="Kachouri-Lafond R."/>
            <person name="Nishino A."/>
            <person name="Ugolini M."/>
            <person name="Chourrout P."/>
            <person name="Nishida H."/>
            <person name="Aasland R."/>
            <person name="Huzurbazar S."/>
            <person name="Westhof E."/>
            <person name="Delsuc F."/>
            <person name="Lehrach H."/>
            <person name="Reinhardt R."/>
            <person name="Weissenbach J."/>
            <person name="Roy S.W."/>
            <person name="Artiguenave F."/>
            <person name="Postlethwait J.H."/>
            <person name="Manak J.R."/>
            <person name="Thompson E.M."/>
            <person name="Jaillon O."/>
            <person name="Du Pasquier L."/>
            <person name="Boudinot P."/>
            <person name="Liberles D.A."/>
            <person name="Volff J.N."/>
            <person name="Philippe H."/>
            <person name="Lenhard B."/>
            <person name="Roest Crollius H."/>
            <person name="Wincker P."/>
            <person name="Chourrout D."/>
        </authorList>
    </citation>
    <scope>NUCLEOTIDE SEQUENCE [LARGE SCALE GENOMIC DNA]</scope>
</reference>
<proteinExistence type="predicted"/>
<keyword evidence="2" id="KW-1185">Reference proteome</keyword>
<sequence>MSEIGTAKSINKQFVFSEDVFEENLIVEESLAENQPLVKERRIIREEVSILSGSCSQKSIMSSSASLCSKDSVSNKDKEEPFEVVESSPDKVENADVNIFLENSQNGAKSDSPRTVISEDDIEEERKKMEEGLKFWEDDYFLS</sequence>
<dbReference type="Proteomes" id="UP000001307">
    <property type="component" value="Unassembled WGS sequence"/>
</dbReference>
<dbReference type="AlphaFoldDB" id="E4XLX2"/>
<name>E4XLX2_OIKDI</name>
<dbReference type="InParanoid" id="E4XLX2"/>
<gene>
    <name evidence="1" type="ORF">GSOID_T00014718001</name>
</gene>
<protein>
    <submittedName>
        <fullName evidence="1">Uncharacterized protein</fullName>
    </submittedName>
</protein>
<dbReference type="EMBL" id="FN653073">
    <property type="protein sequence ID" value="CBY10979.1"/>
    <property type="molecule type" value="Genomic_DNA"/>
</dbReference>
<evidence type="ECO:0000313" key="2">
    <source>
        <dbReference type="Proteomes" id="UP000001307"/>
    </source>
</evidence>
<accession>E4XLX2</accession>
<organism evidence="1">
    <name type="scientific">Oikopleura dioica</name>
    <name type="common">Tunicate</name>
    <dbReference type="NCBI Taxonomy" id="34765"/>
    <lineage>
        <taxon>Eukaryota</taxon>
        <taxon>Metazoa</taxon>
        <taxon>Chordata</taxon>
        <taxon>Tunicata</taxon>
        <taxon>Appendicularia</taxon>
        <taxon>Copelata</taxon>
        <taxon>Oikopleuridae</taxon>
        <taxon>Oikopleura</taxon>
    </lineage>
</organism>
<evidence type="ECO:0000313" key="1">
    <source>
        <dbReference type="EMBL" id="CBY10979.1"/>
    </source>
</evidence>